<sequence>MEAIRTKSGTGCNMGDRLASVLGWKLLGRNRAQDVTWVIDLAVFGMEAIRPKSGTGCNMGDRLGSFWDGSY</sequence>
<comment type="caution">
    <text evidence="1">The sequence shown here is derived from an EMBL/GenBank/DDBJ whole genome shotgun (WGS) entry which is preliminary data.</text>
</comment>
<evidence type="ECO:0000313" key="1">
    <source>
        <dbReference type="EMBL" id="KAG8611652.1"/>
    </source>
</evidence>
<organism evidence="1 2">
    <name type="scientific">Manihot esculenta</name>
    <name type="common">Cassava</name>
    <name type="synonym">Jatropha manihot</name>
    <dbReference type="NCBI Taxonomy" id="3983"/>
    <lineage>
        <taxon>Eukaryota</taxon>
        <taxon>Viridiplantae</taxon>
        <taxon>Streptophyta</taxon>
        <taxon>Embryophyta</taxon>
        <taxon>Tracheophyta</taxon>
        <taxon>Spermatophyta</taxon>
        <taxon>Magnoliopsida</taxon>
        <taxon>eudicotyledons</taxon>
        <taxon>Gunneridae</taxon>
        <taxon>Pentapetalae</taxon>
        <taxon>rosids</taxon>
        <taxon>fabids</taxon>
        <taxon>Malpighiales</taxon>
        <taxon>Euphorbiaceae</taxon>
        <taxon>Crotonoideae</taxon>
        <taxon>Manihoteae</taxon>
        <taxon>Manihot</taxon>
    </lineage>
</organism>
<keyword evidence="2" id="KW-1185">Reference proteome</keyword>
<evidence type="ECO:0000313" key="2">
    <source>
        <dbReference type="Proteomes" id="UP000091857"/>
    </source>
</evidence>
<accession>A0ACB7FYQ1</accession>
<protein>
    <submittedName>
        <fullName evidence="1">Uncharacterized protein</fullName>
    </submittedName>
</protein>
<gene>
    <name evidence="1" type="ORF">MANES_S022853v8</name>
</gene>
<name>A0ACB7FYQ1_MANES</name>
<reference evidence="2" key="1">
    <citation type="journal article" date="2016" name="Nat. Biotechnol.">
        <title>Sequencing wild and cultivated cassava and related species reveals extensive interspecific hybridization and genetic diversity.</title>
        <authorList>
            <person name="Bredeson J.V."/>
            <person name="Lyons J.B."/>
            <person name="Prochnik S.E."/>
            <person name="Wu G.A."/>
            <person name="Ha C.M."/>
            <person name="Edsinger-Gonzales E."/>
            <person name="Grimwood J."/>
            <person name="Schmutz J."/>
            <person name="Rabbi I.Y."/>
            <person name="Egesi C."/>
            <person name="Nauluvula P."/>
            <person name="Lebot V."/>
            <person name="Ndunguru J."/>
            <person name="Mkamilo G."/>
            <person name="Bart R.S."/>
            <person name="Setter T.L."/>
            <person name="Gleadow R.M."/>
            <person name="Kulakow P."/>
            <person name="Ferguson M.E."/>
            <person name="Rounsley S."/>
            <person name="Rokhsar D.S."/>
        </authorList>
    </citation>
    <scope>NUCLEOTIDE SEQUENCE [LARGE SCALE GENOMIC DNA]</scope>
    <source>
        <strain evidence="2">cv. AM560-2</strain>
    </source>
</reference>
<dbReference type="Proteomes" id="UP000091857">
    <property type="component" value="Unassembled WGS sequence"/>
</dbReference>
<proteinExistence type="predicted"/>
<dbReference type="EMBL" id="MU251224">
    <property type="protein sequence ID" value="KAG8611652.1"/>
    <property type="molecule type" value="Genomic_DNA"/>
</dbReference>